<evidence type="ECO:0000313" key="8">
    <source>
        <dbReference type="EMBL" id="KAK0511332.1"/>
    </source>
</evidence>
<feature type="domain" description="Rhodopsin" evidence="7">
    <location>
        <begin position="35"/>
        <end position="270"/>
    </location>
</feature>
<evidence type="ECO:0000313" key="9">
    <source>
        <dbReference type="Proteomes" id="UP001166286"/>
    </source>
</evidence>
<comment type="caution">
    <text evidence="8">The sequence shown here is derived from an EMBL/GenBank/DDBJ whole genome shotgun (WGS) entry which is preliminary data.</text>
</comment>
<accession>A0AA39V0U2</accession>
<keyword evidence="2 6" id="KW-0812">Transmembrane</keyword>
<feature type="transmembrane region" description="Helical" evidence="6">
    <location>
        <begin position="96"/>
        <end position="117"/>
    </location>
</feature>
<evidence type="ECO:0000256" key="4">
    <source>
        <dbReference type="ARBA" id="ARBA00023136"/>
    </source>
</evidence>
<evidence type="ECO:0000256" key="5">
    <source>
        <dbReference type="ARBA" id="ARBA00038359"/>
    </source>
</evidence>
<feature type="transmembrane region" description="Helical" evidence="6">
    <location>
        <begin position="51"/>
        <end position="76"/>
    </location>
</feature>
<evidence type="ECO:0000256" key="1">
    <source>
        <dbReference type="ARBA" id="ARBA00004141"/>
    </source>
</evidence>
<reference evidence="8" key="1">
    <citation type="submission" date="2023-03" db="EMBL/GenBank/DDBJ databases">
        <title>Complete genome of Cladonia borealis.</title>
        <authorList>
            <person name="Park H."/>
        </authorList>
    </citation>
    <scope>NUCLEOTIDE SEQUENCE</scope>
    <source>
        <strain evidence="8">ANT050790</strain>
    </source>
</reference>
<feature type="transmembrane region" description="Helical" evidence="6">
    <location>
        <begin position="129"/>
        <end position="150"/>
    </location>
</feature>
<feature type="transmembrane region" description="Helical" evidence="6">
    <location>
        <begin position="212"/>
        <end position="232"/>
    </location>
</feature>
<dbReference type="Pfam" id="PF20684">
    <property type="entry name" value="Fung_rhodopsin"/>
    <property type="match status" value="1"/>
</dbReference>
<dbReference type="EMBL" id="JAFEKC020000013">
    <property type="protein sequence ID" value="KAK0511332.1"/>
    <property type="molecule type" value="Genomic_DNA"/>
</dbReference>
<keyword evidence="3 6" id="KW-1133">Transmembrane helix</keyword>
<dbReference type="AlphaFoldDB" id="A0AA39V0U2"/>
<dbReference type="Proteomes" id="UP001166286">
    <property type="component" value="Unassembled WGS sequence"/>
</dbReference>
<proteinExistence type="inferred from homology"/>
<keyword evidence="9" id="KW-1185">Reference proteome</keyword>
<protein>
    <recommendedName>
        <fullName evidence="7">Rhodopsin domain-containing protein</fullName>
    </recommendedName>
</protein>
<comment type="subcellular location">
    <subcellularLocation>
        <location evidence="1">Membrane</location>
        <topology evidence="1">Multi-pass membrane protein</topology>
    </subcellularLocation>
</comment>
<dbReference type="InterPro" id="IPR049326">
    <property type="entry name" value="Rhodopsin_dom_fungi"/>
</dbReference>
<gene>
    <name evidence="8" type="ORF">JMJ35_005905</name>
</gene>
<feature type="transmembrane region" description="Helical" evidence="6">
    <location>
        <begin position="178"/>
        <end position="200"/>
    </location>
</feature>
<evidence type="ECO:0000256" key="6">
    <source>
        <dbReference type="SAM" id="Phobius"/>
    </source>
</evidence>
<organism evidence="8 9">
    <name type="scientific">Cladonia borealis</name>
    <dbReference type="NCBI Taxonomy" id="184061"/>
    <lineage>
        <taxon>Eukaryota</taxon>
        <taxon>Fungi</taxon>
        <taxon>Dikarya</taxon>
        <taxon>Ascomycota</taxon>
        <taxon>Pezizomycotina</taxon>
        <taxon>Lecanoromycetes</taxon>
        <taxon>OSLEUM clade</taxon>
        <taxon>Lecanoromycetidae</taxon>
        <taxon>Lecanorales</taxon>
        <taxon>Lecanorineae</taxon>
        <taxon>Cladoniaceae</taxon>
        <taxon>Cladonia</taxon>
    </lineage>
</organism>
<dbReference type="GO" id="GO:0016020">
    <property type="term" value="C:membrane"/>
    <property type="evidence" value="ECO:0007669"/>
    <property type="project" value="UniProtKB-SubCell"/>
</dbReference>
<evidence type="ECO:0000256" key="3">
    <source>
        <dbReference type="ARBA" id="ARBA00022989"/>
    </source>
</evidence>
<evidence type="ECO:0000256" key="2">
    <source>
        <dbReference type="ARBA" id="ARBA00022692"/>
    </source>
</evidence>
<keyword evidence="4 6" id="KW-0472">Membrane</keyword>
<feature type="transmembrane region" description="Helical" evidence="6">
    <location>
        <begin position="20"/>
        <end position="39"/>
    </location>
</feature>
<dbReference type="PANTHER" id="PTHR33048:SF129">
    <property type="entry name" value="INTEGRAL MEMBRANE PROTEIN-RELATED"/>
    <property type="match status" value="1"/>
</dbReference>
<comment type="similarity">
    <text evidence="5">Belongs to the SAT4 family.</text>
</comment>
<dbReference type="InterPro" id="IPR052337">
    <property type="entry name" value="SAT4-like"/>
</dbReference>
<name>A0AA39V0U2_9LECA</name>
<feature type="transmembrane region" description="Helical" evidence="6">
    <location>
        <begin position="256"/>
        <end position="276"/>
    </location>
</feature>
<dbReference type="PANTHER" id="PTHR33048">
    <property type="entry name" value="PTH11-LIKE INTEGRAL MEMBRANE PROTEIN (AFU_ORTHOLOGUE AFUA_5G11245)"/>
    <property type="match status" value="1"/>
</dbReference>
<evidence type="ECO:0000259" key="7">
    <source>
        <dbReference type="Pfam" id="PF20684"/>
    </source>
</evidence>
<sequence>MALGGPPAEGDADLSTAIRIYTGILIAFTILIVLLRLIVRKWITKIIGWDDWTILLALLGNVIGFGLVHVEIHYGFGRPQYYLSKWDLIEFRKYAYGEWIQTFATLMWTKVSICLFLRRIPVTKVLIKPLEVAIGFLILSNVIITLLWILQCRPVDAAWDSNAKGSCFSRGQLERIVLAQAIISLVSDFTFAAYPILILWKVQMKLTTKIGLCCLMGLGVLTGACCIVRTVLNFQSLPTDVTYGGVTNWYWRTFEVQMGIIAACAPTLWPGWRWLYYKIKGRNSGKGHTLLTDEVQLHPYERGMPTSVATVSSKKNNHTADLEPGTSFGTPLPLIQKTTQVDVDVINAVGRAKVPAVTGF</sequence>